<dbReference type="InterPro" id="IPR035929">
    <property type="entry name" value="CoaB-like_sf"/>
</dbReference>
<dbReference type="AlphaFoldDB" id="A0A833H543"/>
<protein>
    <submittedName>
        <fullName evidence="2">Phosphopantothenoylcysteine decarboxylase</fullName>
    </submittedName>
</protein>
<dbReference type="InterPro" id="IPR007085">
    <property type="entry name" value="DNA/pantothenate-metab_flavo_C"/>
</dbReference>
<name>A0A833H543_9LEPT</name>
<evidence type="ECO:0000313" key="2">
    <source>
        <dbReference type="EMBL" id="KAB2935368.1"/>
    </source>
</evidence>
<feature type="domain" description="DNA/pantothenate metabolism flavoprotein C-terminal" evidence="1">
    <location>
        <begin position="14"/>
        <end position="225"/>
    </location>
</feature>
<dbReference type="GO" id="GO:0003824">
    <property type="term" value="F:catalytic activity"/>
    <property type="evidence" value="ECO:0007669"/>
    <property type="project" value="UniProtKB-ARBA"/>
</dbReference>
<dbReference type="Pfam" id="PF04127">
    <property type="entry name" value="DFP"/>
    <property type="match status" value="1"/>
</dbReference>
<dbReference type="GO" id="GO:0015937">
    <property type="term" value="P:coenzyme A biosynthetic process"/>
    <property type="evidence" value="ECO:0007669"/>
    <property type="project" value="UniProtKB-ARBA"/>
</dbReference>
<reference evidence="2 3" key="1">
    <citation type="submission" date="2019-10" db="EMBL/GenBank/DDBJ databases">
        <title>Extracellular Electron Transfer in a Candidatus Methanoperedens spp. Enrichment Culture.</title>
        <authorList>
            <person name="Berger S."/>
            <person name="Rangel Shaw D."/>
            <person name="Berben T."/>
            <person name="In 'T Zandt M."/>
            <person name="Frank J."/>
            <person name="Reimann J."/>
            <person name="Jetten M.S.M."/>
            <person name="Welte C.U."/>
        </authorList>
    </citation>
    <scope>NUCLEOTIDE SEQUENCE [LARGE SCALE GENOMIC DNA]</scope>
    <source>
        <strain evidence="2">SB12</strain>
    </source>
</reference>
<evidence type="ECO:0000313" key="3">
    <source>
        <dbReference type="Proteomes" id="UP000460298"/>
    </source>
</evidence>
<dbReference type="SUPFAM" id="SSF102645">
    <property type="entry name" value="CoaB-like"/>
    <property type="match status" value="1"/>
</dbReference>
<dbReference type="Gene3D" id="3.40.50.10300">
    <property type="entry name" value="CoaB-like"/>
    <property type="match status" value="1"/>
</dbReference>
<evidence type="ECO:0000259" key="1">
    <source>
        <dbReference type="Pfam" id="PF04127"/>
    </source>
</evidence>
<proteinExistence type="predicted"/>
<accession>A0A833H543</accession>
<gene>
    <name evidence="2" type="ORF">F9K24_01165</name>
</gene>
<sequence length="229" mass="25419">MQKRFESSRFEFSKMRLIVAAGPTREWIDPVRFLTNASSGKTGWEIARNGLSRFAAVVYIAGPCDAAYRTLDGATNVAVDTTADMAAAVLKALCENSLLIMAAAPADYTPVAPADQKIKKQPGETHRTIELRPTIDILKTAGENPPERCIRVGFAAETEHMIEHALEKLQRKNADFICGNEVYRDRSGFGEVQNTLHLFDRAGRETVLGPMAKDRLAESLLDELERRLR</sequence>
<dbReference type="EMBL" id="WBUI01000001">
    <property type="protein sequence ID" value="KAB2935368.1"/>
    <property type="molecule type" value="Genomic_DNA"/>
</dbReference>
<dbReference type="Proteomes" id="UP000460298">
    <property type="component" value="Unassembled WGS sequence"/>
</dbReference>
<organism evidence="2 3">
    <name type="scientific">Leptonema illini</name>
    <dbReference type="NCBI Taxonomy" id="183"/>
    <lineage>
        <taxon>Bacteria</taxon>
        <taxon>Pseudomonadati</taxon>
        <taxon>Spirochaetota</taxon>
        <taxon>Spirochaetia</taxon>
        <taxon>Leptospirales</taxon>
        <taxon>Leptospiraceae</taxon>
        <taxon>Leptonema</taxon>
    </lineage>
</organism>
<comment type="caution">
    <text evidence="2">The sequence shown here is derived from an EMBL/GenBank/DDBJ whole genome shotgun (WGS) entry which is preliminary data.</text>
</comment>